<evidence type="ECO:0000313" key="5">
    <source>
        <dbReference type="Proteomes" id="UP000298030"/>
    </source>
</evidence>
<dbReference type="Proteomes" id="UP000298030">
    <property type="component" value="Unassembled WGS sequence"/>
</dbReference>
<dbReference type="EMBL" id="QPFP01000118">
    <property type="protein sequence ID" value="TEB21210.1"/>
    <property type="molecule type" value="Genomic_DNA"/>
</dbReference>
<feature type="region of interest" description="Disordered" evidence="1">
    <location>
        <begin position="304"/>
        <end position="335"/>
    </location>
</feature>
<dbReference type="AlphaFoldDB" id="A0A4Y7SH42"/>
<dbReference type="InterPro" id="IPR045340">
    <property type="entry name" value="DUF6533"/>
</dbReference>
<feature type="transmembrane region" description="Helical" evidence="2">
    <location>
        <begin position="57"/>
        <end position="80"/>
    </location>
</feature>
<dbReference type="OrthoDB" id="3258294at2759"/>
<evidence type="ECO:0000259" key="3">
    <source>
        <dbReference type="Pfam" id="PF20151"/>
    </source>
</evidence>
<protein>
    <recommendedName>
        <fullName evidence="3">DUF6533 domain-containing protein</fullName>
    </recommendedName>
</protein>
<feature type="transmembrane region" description="Helical" evidence="2">
    <location>
        <begin position="128"/>
        <end position="147"/>
    </location>
</feature>
<keyword evidence="2" id="KW-0812">Transmembrane</keyword>
<proteinExistence type="predicted"/>
<feature type="transmembrane region" description="Helical" evidence="2">
    <location>
        <begin position="218"/>
        <end position="236"/>
    </location>
</feature>
<accession>A0A4Y7SH42</accession>
<gene>
    <name evidence="4" type="ORF">FA13DRAFT_1742308</name>
</gene>
<dbReference type="Pfam" id="PF20151">
    <property type="entry name" value="DUF6533"/>
    <property type="match status" value="1"/>
</dbReference>
<reference evidence="4 5" key="1">
    <citation type="journal article" date="2019" name="Nat. Ecol. Evol.">
        <title>Megaphylogeny resolves global patterns of mushroom evolution.</title>
        <authorList>
            <person name="Varga T."/>
            <person name="Krizsan K."/>
            <person name="Foldi C."/>
            <person name="Dima B."/>
            <person name="Sanchez-Garcia M."/>
            <person name="Sanchez-Ramirez S."/>
            <person name="Szollosi G.J."/>
            <person name="Szarkandi J.G."/>
            <person name="Papp V."/>
            <person name="Albert L."/>
            <person name="Andreopoulos W."/>
            <person name="Angelini C."/>
            <person name="Antonin V."/>
            <person name="Barry K.W."/>
            <person name="Bougher N.L."/>
            <person name="Buchanan P."/>
            <person name="Buyck B."/>
            <person name="Bense V."/>
            <person name="Catcheside P."/>
            <person name="Chovatia M."/>
            <person name="Cooper J."/>
            <person name="Damon W."/>
            <person name="Desjardin D."/>
            <person name="Finy P."/>
            <person name="Geml J."/>
            <person name="Haridas S."/>
            <person name="Hughes K."/>
            <person name="Justo A."/>
            <person name="Karasinski D."/>
            <person name="Kautmanova I."/>
            <person name="Kiss B."/>
            <person name="Kocsube S."/>
            <person name="Kotiranta H."/>
            <person name="LaButti K.M."/>
            <person name="Lechner B.E."/>
            <person name="Liimatainen K."/>
            <person name="Lipzen A."/>
            <person name="Lukacs Z."/>
            <person name="Mihaltcheva S."/>
            <person name="Morgado L.N."/>
            <person name="Niskanen T."/>
            <person name="Noordeloos M.E."/>
            <person name="Ohm R.A."/>
            <person name="Ortiz-Santana B."/>
            <person name="Ovrebo C."/>
            <person name="Racz N."/>
            <person name="Riley R."/>
            <person name="Savchenko A."/>
            <person name="Shiryaev A."/>
            <person name="Soop K."/>
            <person name="Spirin V."/>
            <person name="Szebenyi C."/>
            <person name="Tomsovsky M."/>
            <person name="Tulloss R.E."/>
            <person name="Uehling J."/>
            <person name="Grigoriev I.V."/>
            <person name="Vagvolgyi C."/>
            <person name="Papp T."/>
            <person name="Martin F.M."/>
            <person name="Miettinen O."/>
            <person name="Hibbett D.S."/>
            <person name="Nagy L.G."/>
        </authorList>
    </citation>
    <scope>NUCLEOTIDE SEQUENCE [LARGE SCALE GENOMIC DNA]</scope>
    <source>
        <strain evidence="4 5">FP101781</strain>
    </source>
</reference>
<sequence>MTYSPEEINTFIGLYSANLIPLRVVLASLTWVIYDYFETLEDEIRYIWTQKFGIGKFAYLFIRYYTILLLVFDTVQVHIFAVPGVTSRQVCLIMDPTIRVVGAISLWAIEIVMQLRVYALFNCSRKVAIFNGALFTLSIAAFVVLLVRGSIGRAEIIADAMRFPLLGCPAINHGPGKWAQWIPATVFEVFLLGFVVYKSIGALSMRAHLKVRASLNEVLLGDNILYFFGITVLLALNNLMTTKFIPWFGYGPFHAAMGIMTTRMLMHLKKTATKAQFYDELPFSQCNVDSVLIDLAFAKLAGSENSGESESETETDFEAPPQSLDLERGTSNTPP</sequence>
<feature type="transmembrane region" description="Helical" evidence="2">
    <location>
        <begin position="248"/>
        <end position="266"/>
    </location>
</feature>
<comment type="caution">
    <text evidence="4">The sequence shown here is derived from an EMBL/GenBank/DDBJ whole genome shotgun (WGS) entry which is preliminary data.</text>
</comment>
<evidence type="ECO:0000256" key="1">
    <source>
        <dbReference type="SAM" id="MobiDB-lite"/>
    </source>
</evidence>
<feature type="transmembrane region" description="Helical" evidence="2">
    <location>
        <begin position="20"/>
        <end position="37"/>
    </location>
</feature>
<keyword evidence="2" id="KW-0472">Membrane</keyword>
<feature type="transmembrane region" description="Helical" evidence="2">
    <location>
        <begin position="178"/>
        <end position="197"/>
    </location>
</feature>
<keyword evidence="5" id="KW-1185">Reference proteome</keyword>
<feature type="transmembrane region" description="Helical" evidence="2">
    <location>
        <begin position="100"/>
        <end position="121"/>
    </location>
</feature>
<evidence type="ECO:0000256" key="2">
    <source>
        <dbReference type="SAM" id="Phobius"/>
    </source>
</evidence>
<feature type="domain" description="DUF6533" evidence="3">
    <location>
        <begin position="25"/>
        <end position="68"/>
    </location>
</feature>
<name>A0A4Y7SH42_COPMI</name>
<keyword evidence="2" id="KW-1133">Transmembrane helix</keyword>
<evidence type="ECO:0000313" key="4">
    <source>
        <dbReference type="EMBL" id="TEB21210.1"/>
    </source>
</evidence>
<organism evidence="4 5">
    <name type="scientific">Coprinellus micaceus</name>
    <name type="common">Glistening ink-cap mushroom</name>
    <name type="synonym">Coprinus micaceus</name>
    <dbReference type="NCBI Taxonomy" id="71717"/>
    <lineage>
        <taxon>Eukaryota</taxon>
        <taxon>Fungi</taxon>
        <taxon>Dikarya</taxon>
        <taxon>Basidiomycota</taxon>
        <taxon>Agaricomycotina</taxon>
        <taxon>Agaricomycetes</taxon>
        <taxon>Agaricomycetidae</taxon>
        <taxon>Agaricales</taxon>
        <taxon>Agaricineae</taxon>
        <taxon>Psathyrellaceae</taxon>
        <taxon>Coprinellus</taxon>
    </lineage>
</organism>
<feature type="compositionally biased region" description="Acidic residues" evidence="1">
    <location>
        <begin position="307"/>
        <end position="317"/>
    </location>
</feature>